<name>A0A818JRZ6_9BILA</name>
<evidence type="ECO:0000256" key="3">
    <source>
        <dbReference type="ARBA" id="ARBA00023180"/>
    </source>
</evidence>
<reference evidence="6" key="1">
    <citation type="submission" date="2021-02" db="EMBL/GenBank/DDBJ databases">
        <authorList>
            <person name="Nowell W R."/>
        </authorList>
    </citation>
    <scope>NUCLEOTIDE SEQUENCE</scope>
</reference>
<evidence type="ECO:0000256" key="4">
    <source>
        <dbReference type="PROSITE-ProRule" id="PRU00504"/>
    </source>
</evidence>
<feature type="repeat" description="NHL" evidence="4">
    <location>
        <begin position="285"/>
        <end position="322"/>
    </location>
</feature>
<gene>
    <name evidence="6" type="ORF">FME351_LOCUS19112</name>
    <name evidence="7" type="ORF">TSG867_LOCUS10528</name>
</gene>
<feature type="chain" id="PRO_5036414597" evidence="5">
    <location>
        <begin position="28"/>
        <end position="322"/>
    </location>
</feature>
<dbReference type="Pfam" id="PF01436">
    <property type="entry name" value="NHL"/>
    <property type="match status" value="2"/>
</dbReference>
<comment type="caution">
    <text evidence="6">The sequence shown here is derived from an EMBL/GenBank/DDBJ whole genome shotgun (WGS) entry which is preliminary data.</text>
</comment>
<dbReference type="EMBL" id="CAJOBQ010000485">
    <property type="protein sequence ID" value="CAF4365773.1"/>
    <property type="molecule type" value="Genomic_DNA"/>
</dbReference>
<organism evidence="6 8">
    <name type="scientific">Rotaria socialis</name>
    <dbReference type="NCBI Taxonomy" id="392032"/>
    <lineage>
        <taxon>Eukaryota</taxon>
        <taxon>Metazoa</taxon>
        <taxon>Spiralia</taxon>
        <taxon>Gnathifera</taxon>
        <taxon>Rotifera</taxon>
        <taxon>Eurotatoria</taxon>
        <taxon>Bdelloidea</taxon>
        <taxon>Philodinida</taxon>
        <taxon>Philodinidae</taxon>
        <taxon>Rotaria</taxon>
    </lineage>
</organism>
<dbReference type="Proteomes" id="UP000663869">
    <property type="component" value="Unassembled WGS sequence"/>
</dbReference>
<evidence type="ECO:0000313" key="6">
    <source>
        <dbReference type="EMBL" id="CAF3543584.1"/>
    </source>
</evidence>
<sequence>MEANNNEYFTLALCLVIIATSSISVNSQWAQDGVTVAGNHEWGDSGNQLQLPEGLFVNDDQTLIIADFGNHRIIEWKVGEKSGQVVADDSCKRIQLCQLKWPTDVLIDKQTDSLIVCDHGNRRVVRLPRQSETSQGEILIDNIYCRGLAMDHHRYLYVSDYKKHEVRRYQIGDKNGTLVAGGNGKGIGLNQLNFPSYIFVDRQQNVYVSDKENHRVMKWNKDAKQGIIVAGDQGEGNGLRQLSNPRGLFVDTLGTLYVADSMNHRVMRYSQGSKQSAVIVIGNGRGSEANHLNELGGLSLDSRGNLYVVDHYNNRVQRFSLE</sequence>
<dbReference type="SUPFAM" id="SSF101898">
    <property type="entry name" value="NHL repeat"/>
    <property type="match status" value="1"/>
</dbReference>
<dbReference type="InterPro" id="IPR011042">
    <property type="entry name" value="6-blade_b-propeller_TolB-like"/>
</dbReference>
<keyword evidence="2" id="KW-0677">Repeat</keyword>
<feature type="repeat" description="NHL" evidence="4">
    <location>
        <begin position="236"/>
        <end position="272"/>
    </location>
</feature>
<dbReference type="Proteomes" id="UP000663862">
    <property type="component" value="Unassembled WGS sequence"/>
</dbReference>
<dbReference type="AlphaFoldDB" id="A0A818JRZ6"/>
<dbReference type="InterPro" id="IPR001258">
    <property type="entry name" value="NHL_repeat"/>
</dbReference>
<evidence type="ECO:0000313" key="7">
    <source>
        <dbReference type="EMBL" id="CAF4365773.1"/>
    </source>
</evidence>
<accession>A0A818JRZ6</accession>
<evidence type="ECO:0000313" key="8">
    <source>
        <dbReference type="Proteomes" id="UP000663869"/>
    </source>
</evidence>
<proteinExistence type="predicted"/>
<evidence type="ECO:0000256" key="2">
    <source>
        <dbReference type="ARBA" id="ARBA00022737"/>
    </source>
</evidence>
<dbReference type="PANTHER" id="PTHR10680">
    <property type="entry name" value="PEPTIDYL-GLYCINE ALPHA-AMIDATING MONOOXYGENASE"/>
    <property type="match status" value="1"/>
</dbReference>
<evidence type="ECO:0000256" key="5">
    <source>
        <dbReference type="SAM" id="SignalP"/>
    </source>
</evidence>
<dbReference type="EMBL" id="CAJNYU010002381">
    <property type="protein sequence ID" value="CAF3543584.1"/>
    <property type="molecule type" value="Genomic_DNA"/>
</dbReference>
<protein>
    <submittedName>
        <fullName evidence="6">Uncharacterized protein</fullName>
    </submittedName>
</protein>
<evidence type="ECO:0000256" key="1">
    <source>
        <dbReference type="ARBA" id="ARBA00022729"/>
    </source>
</evidence>
<dbReference type="CDD" id="cd05819">
    <property type="entry name" value="NHL"/>
    <property type="match status" value="1"/>
</dbReference>
<keyword evidence="3" id="KW-0325">Glycoprotein</keyword>
<dbReference type="Gene3D" id="2.120.10.30">
    <property type="entry name" value="TolB, C-terminal domain"/>
    <property type="match status" value="2"/>
</dbReference>
<dbReference type="PROSITE" id="PS51125">
    <property type="entry name" value="NHL"/>
    <property type="match status" value="3"/>
</dbReference>
<keyword evidence="1 5" id="KW-0732">Signal</keyword>
<feature type="signal peptide" evidence="5">
    <location>
        <begin position="1"/>
        <end position="27"/>
    </location>
</feature>
<dbReference type="GO" id="GO:0005576">
    <property type="term" value="C:extracellular region"/>
    <property type="evidence" value="ECO:0007669"/>
    <property type="project" value="TreeGrafter"/>
</dbReference>
<feature type="repeat" description="NHL" evidence="4">
    <location>
        <begin position="185"/>
        <end position="222"/>
    </location>
</feature>
<dbReference type="Gene3D" id="2.40.10.500">
    <property type="match status" value="1"/>
</dbReference>
<dbReference type="PANTHER" id="PTHR10680:SF28">
    <property type="entry name" value="SMP-30_GLUCONOLACTONASE_LRE-LIKE REGION DOMAIN-CONTAINING PROTEIN"/>
    <property type="match status" value="1"/>
</dbReference>